<evidence type="ECO:0008006" key="5">
    <source>
        <dbReference type="Google" id="ProtNLM"/>
    </source>
</evidence>
<dbReference type="Proteomes" id="UP000525389">
    <property type="component" value="Unassembled WGS sequence"/>
</dbReference>
<accession>A0A7W8GEE3</accession>
<name>A0A7W8GEE3_9DEIO</name>
<proteinExistence type="predicted"/>
<dbReference type="Pfam" id="PF20554">
    <property type="entry name" value="DUF6766"/>
    <property type="match status" value="1"/>
</dbReference>
<dbReference type="AlphaFoldDB" id="A0A7W8GEE3"/>
<gene>
    <name evidence="3" type="ORF">HNQ09_001492</name>
</gene>
<keyword evidence="4" id="KW-1185">Reference proteome</keyword>
<dbReference type="EMBL" id="JACHFN010000004">
    <property type="protein sequence ID" value="MBB5234054.1"/>
    <property type="molecule type" value="Genomic_DNA"/>
</dbReference>
<evidence type="ECO:0000313" key="4">
    <source>
        <dbReference type="Proteomes" id="UP000525389"/>
    </source>
</evidence>
<sequence>MRAFLHRNGLSVVTLTLFVLFWAAQAAVGFEVHNGDLEEHGRQALSLGAYLRSGHFWEATGENWESEFLQMAAFVVLTARLYQRGSAESNPLPEEQDQPGGEQGAPPTPPEQRPWPVRRGGWVLGLYSHSLSLTLLGLFLLSFVIHLLGGAAEYNTEQALHGGEAVSTLAFLGSPEFWSQSFQNWQSEFLSVAAMVILSIFLRERGSAESKDVEAPHRRTGG</sequence>
<keyword evidence="2" id="KW-1133">Transmembrane helix</keyword>
<reference evidence="3 4" key="1">
    <citation type="submission" date="2020-08" db="EMBL/GenBank/DDBJ databases">
        <title>Genomic Encyclopedia of Type Strains, Phase IV (KMG-IV): sequencing the most valuable type-strain genomes for metagenomic binning, comparative biology and taxonomic classification.</title>
        <authorList>
            <person name="Goeker M."/>
        </authorList>
    </citation>
    <scope>NUCLEOTIDE SEQUENCE [LARGE SCALE GENOMIC DNA]</scope>
    <source>
        <strain evidence="3 4">DSM 101791</strain>
    </source>
</reference>
<dbReference type="InterPro" id="IPR046657">
    <property type="entry name" value="DUF6766"/>
</dbReference>
<feature type="region of interest" description="Disordered" evidence="1">
    <location>
        <begin position="87"/>
        <end position="114"/>
    </location>
</feature>
<organism evidence="3 4">
    <name type="scientific">Deinococcus budaensis</name>
    <dbReference type="NCBI Taxonomy" id="1665626"/>
    <lineage>
        <taxon>Bacteria</taxon>
        <taxon>Thermotogati</taxon>
        <taxon>Deinococcota</taxon>
        <taxon>Deinococci</taxon>
        <taxon>Deinococcales</taxon>
        <taxon>Deinococcaceae</taxon>
        <taxon>Deinococcus</taxon>
    </lineage>
</organism>
<keyword evidence="2" id="KW-0472">Membrane</keyword>
<protein>
    <recommendedName>
        <fullName evidence="5">Transmembrane protein</fullName>
    </recommendedName>
</protein>
<keyword evidence="2" id="KW-0812">Transmembrane</keyword>
<evidence type="ECO:0000313" key="3">
    <source>
        <dbReference type="EMBL" id="MBB5234054.1"/>
    </source>
</evidence>
<feature type="transmembrane region" description="Helical" evidence="2">
    <location>
        <begin position="185"/>
        <end position="202"/>
    </location>
</feature>
<comment type="caution">
    <text evidence="3">The sequence shown here is derived from an EMBL/GenBank/DDBJ whole genome shotgun (WGS) entry which is preliminary data.</text>
</comment>
<dbReference type="RefSeq" id="WP_184027373.1">
    <property type="nucleotide sequence ID" value="NZ_JACHFN010000004.1"/>
</dbReference>
<evidence type="ECO:0000256" key="2">
    <source>
        <dbReference type="SAM" id="Phobius"/>
    </source>
</evidence>
<feature type="transmembrane region" description="Helical" evidence="2">
    <location>
        <begin position="122"/>
        <end position="148"/>
    </location>
</feature>
<evidence type="ECO:0000256" key="1">
    <source>
        <dbReference type="SAM" id="MobiDB-lite"/>
    </source>
</evidence>